<dbReference type="InterPro" id="IPR013087">
    <property type="entry name" value="Znf_C2H2_type"/>
</dbReference>
<reference evidence="9 10" key="1">
    <citation type="journal article" date="2013" name="BMC Genomics">
        <title>The miniature genome of a carnivorous plant Genlisea aurea contains a low number of genes and short non-coding sequences.</title>
        <authorList>
            <person name="Leushkin E.V."/>
            <person name="Sutormin R.A."/>
            <person name="Nabieva E.R."/>
            <person name="Penin A.A."/>
            <person name="Kondrashov A.S."/>
            <person name="Logacheva M.D."/>
        </authorList>
    </citation>
    <scope>NUCLEOTIDE SEQUENCE [LARGE SCALE GENOMIC DNA]</scope>
</reference>
<keyword evidence="4" id="KW-0862">Zinc</keyword>
<evidence type="ECO:0000256" key="6">
    <source>
        <dbReference type="PROSITE-ProRule" id="PRU00042"/>
    </source>
</evidence>
<evidence type="ECO:0000256" key="5">
    <source>
        <dbReference type="ARBA" id="ARBA00023242"/>
    </source>
</evidence>
<dbReference type="Proteomes" id="UP000015453">
    <property type="component" value="Unassembled WGS sequence"/>
</dbReference>
<evidence type="ECO:0000256" key="3">
    <source>
        <dbReference type="ARBA" id="ARBA00022771"/>
    </source>
</evidence>
<protein>
    <recommendedName>
        <fullName evidence="8">C2H2-type domain-containing protein</fullName>
    </recommendedName>
</protein>
<gene>
    <name evidence="9" type="ORF">M569_02536</name>
</gene>
<dbReference type="Pfam" id="PF13912">
    <property type="entry name" value="zf-C2H2_6"/>
    <property type="match status" value="1"/>
</dbReference>
<comment type="caution">
    <text evidence="9">The sequence shown here is derived from an EMBL/GenBank/DDBJ whole genome shotgun (WGS) entry which is preliminary data.</text>
</comment>
<dbReference type="PANTHER" id="PTHR47287">
    <property type="entry name" value="C2H2 AND C2HC ZINC FINGERS SUPERFAMILY PROTEIN"/>
    <property type="match status" value="1"/>
</dbReference>
<evidence type="ECO:0000259" key="8">
    <source>
        <dbReference type="PROSITE" id="PS50157"/>
    </source>
</evidence>
<feature type="domain" description="C2H2-type" evidence="8">
    <location>
        <begin position="18"/>
        <end position="45"/>
    </location>
</feature>
<evidence type="ECO:0000256" key="7">
    <source>
        <dbReference type="SAM" id="MobiDB-lite"/>
    </source>
</evidence>
<dbReference type="GO" id="GO:0009788">
    <property type="term" value="P:negative regulation of abscisic acid-activated signaling pathway"/>
    <property type="evidence" value="ECO:0007669"/>
    <property type="project" value="InterPro"/>
</dbReference>
<dbReference type="AlphaFoldDB" id="S8E8N4"/>
<dbReference type="InterPro" id="IPR044246">
    <property type="entry name" value="ZFP3-like"/>
</dbReference>
<evidence type="ECO:0000256" key="4">
    <source>
        <dbReference type="ARBA" id="ARBA00022833"/>
    </source>
</evidence>
<keyword evidence="3 6" id="KW-0863">Zinc-finger</keyword>
<dbReference type="OrthoDB" id="1933825at2759"/>
<organism evidence="9 10">
    <name type="scientific">Genlisea aurea</name>
    <dbReference type="NCBI Taxonomy" id="192259"/>
    <lineage>
        <taxon>Eukaryota</taxon>
        <taxon>Viridiplantae</taxon>
        <taxon>Streptophyta</taxon>
        <taxon>Embryophyta</taxon>
        <taxon>Tracheophyta</taxon>
        <taxon>Spermatophyta</taxon>
        <taxon>Magnoliopsida</taxon>
        <taxon>eudicotyledons</taxon>
        <taxon>Gunneridae</taxon>
        <taxon>Pentapetalae</taxon>
        <taxon>asterids</taxon>
        <taxon>lamiids</taxon>
        <taxon>Lamiales</taxon>
        <taxon>Lentibulariaceae</taxon>
        <taxon>Genlisea</taxon>
    </lineage>
</organism>
<dbReference type="PROSITE" id="PS50157">
    <property type="entry name" value="ZINC_FINGER_C2H2_2"/>
    <property type="match status" value="1"/>
</dbReference>
<keyword evidence="2" id="KW-0479">Metal-binding</keyword>
<sequence length="100" mass="11556">SKDEMVEQEQELESARSFPCQYCSRKFRSSQALGGHQNAHKKERTTSAARKTRRGLPVFSPFNPFAWHHPFHATTNWNHRPPTALETKDSSSHQTDHQIL</sequence>
<dbReference type="InterPro" id="IPR036236">
    <property type="entry name" value="Znf_C2H2_sf"/>
</dbReference>
<evidence type="ECO:0000313" key="10">
    <source>
        <dbReference type="Proteomes" id="UP000015453"/>
    </source>
</evidence>
<dbReference type="SUPFAM" id="SSF57667">
    <property type="entry name" value="beta-beta-alpha zinc fingers"/>
    <property type="match status" value="1"/>
</dbReference>
<dbReference type="Gene3D" id="3.30.160.60">
    <property type="entry name" value="Classic Zinc Finger"/>
    <property type="match status" value="1"/>
</dbReference>
<feature type="region of interest" description="Disordered" evidence="7">
    <location>
        <begin position="29"/>
        <end position="55"/>
    </location>
</feature>
<evidence type="ECO:0000256" key="1">
    <source>
        <dbReference type="ARBA" id="ARBA00004123"/>
    </source>
</evidence>
<evidence type="ECO:0000256" key="2">
    <source>
        <dbReference type="ARBA" id="ARBA00022723"/>
    </source>
</evidence>
<dbReference type="EMBL" id="AUSU01000924">
    <property type="protein sequence ID" value="EPS72228.1"/>
    <property type="molecule type" value="Genomic_DNA"/>
</dbReference>
<proteinExistence type="predicted"/>
<feature type="region of interest" description="Disordered" evidence="7">
    <location>
        <begin position="73"/>
        <end position="100"/>
    </location>
</feature>
<keyword evidence="10" id="KW-1185">Reference proteome</keyword>
<evidence type="ECO:0000313" key="9">
    <source>
        <dbReference type="EMBL" id="EPS72228.1"/>
    </source>
</evidence>
<comment type="subcellular location">
    <subcellularLocation>
        <location evidence="1">Nucleus</location>
    </subcellularLocation>
</comment>
<dbReference type="PANTHER" id="PTHR47287:SF15">
    <property type="entry name" value="ZINC FINGER PROTEIN 3-LIKE"/>
    <property type="match status" value="1"/>
</dbReference>
<dbReference type="GO" id="GO:0008270">
    <property type="term" value="F:zinc ion binding"/>
    <property type="evidence" value="ECO:0007669"/>
    <property type="project" value="UniProtKB-KW"/>
</dbReference>
<feature type="compositionally biased region" description="Basic and acidic residues" evidence="7">
    <location>
        <begin position="86"/>
        <end position="100"/>
    </location>
</feature>
<name>S8E8N4_9LAMI</name>
<feature type="non-terminal residue" evidence="9">
    <location>
        <position position="100"/>
    </location>
</feature>
<keyword evidence="5" id="KW-0539">Nucleus</keyword>
<accession>S8E8N4</accession>
<dbReference type="PROSITE" id="PS00028">
    <property type="entry name" value="ZINC_FINGER_C2H2_1"/>
    <property type="match status" value="1"/>
</dbReference>
<feature type="non-terminal residue" evidence="9">
    <location>
        <position position="1"/>
    </location>
</feature>
<dbReference type="GO" id="GO:0005634">
    <property type="term" value="C:nucleus"/>
    <property type="evidence" value="ECO:0007669"/>
    <property type="project" value="UniProtKB-SubCell"/>
</dbReference>